<gene>
    <name evidence="2" type="ORF">GCM10007140_05110</name>
</gene>
<organism evidence="2 3">
    <name type="scientific">Priestia taiwanensis</name>
    <dbReference type="NCBI Taxonomy" id="1347902"/>
    <lineage>
        <taxon>Bacteria</taxon>
        <taxon>Bacillati</taxon>
        <taxon>Bacillota</taxon>
        <taxon>Bacilli</taxon>
        <taxon>Bacillales</taxon>
        <taxon>Bacillaceae</taxon>
        <taxon>Priestia</taxon>
    </lineage>
</organism>
<name>A0A917AJG7_9BACI</name>
<reference evidence="2" key="1">
    <citation type="journal article" date="2014" name="Int. J. Syst. Evol. Microbiol.">
        <title>Complete genome sequence of Corynebacterium casei LMG S-19264T (=DSM 44701T), isolated from a smear-ripened cheese.</title>
        <authorList>
            <consortium name="US DOE Joint Genome Institute (JGI-PGF)"/>
            <person name="Walter F."/>
            <person name="Albersmeier A."/>
            <person name="Kalinowski J."/>
            <person name="Ruckert C."/>
        </authorList>
    </citation>
    <scope>NUCLEOTIDE SEQUENCE</scope>
    <source>
        <strain evidence="2">CGMCC 1.12698</strain>
    </source>
</reference>
<accession>A0A917AJG7</accession>
<sequence length="125" mass="14550">MKRLFVIVCLIMCVSLMPGQVYAAKASYNEAFLSTLFPKMNTMIEKRYGILRQYDCVKILSLTKKYPQAYVYETKVELITYTGNYEPPFERLTFTLNNEEGDWNVVKMNVLKLPNSFTFSCKKPS</sequence>
<evidence type="ECO:0008006" key="4">
    <source>
        <dbReference type="Google" id="ProtNLM"/>
    </source>
</evidence>
<reference evidence="2" key="2">
    <citation type="submission" date="2020-09" db="EMBL/GenBank/DDBJ databases">
        <authorList>
            <person name="Sun Q."/>
            <person name="Zhou Y."/>
        </authorList>
    </citation>
    <scope>NUCLEOTIDE SEQUENCE</scope>
    <source>
        <strain evidence="2">CGMCC 1.12698</strain>
    </source>
</reference>
<dbReference type="RefSeq" id="WP_188386877.1">
    <property type="nucleotide sequence ID" value="NZ_BMFK01000001.1"/>
</dbReference>
<feature type="signal peptide" evidence="1">
    <location>
        <begin position="1"/>
        <end position="23"/>
    </location>
</feature>
<evidence type="ECO:0000256" key="1">
    <source>
        <dbReference type="SAM" id="SignalP"/>
    </source>
</evidence>
<keyword evidence="3" id="KW-1185">Reference proteome</keyword>
<dbReference type="Pfam" id="PF13027">
    <property type="entry name" value="DUF3888"/>
    <property type="match status" value="1"/>
</dbReference>
<dbReference type="Proteomes" id="UP000605259">
    <property type="component" value="Unassembled WGS sequence"/>
</dbReference>
<protein>
    <recommendedName>
        <fullName evidence="4">DUF3888 domain-containing protein</fullName>
    </recommendedName>
</protein>
<dbReference type="AlphaFoldDB" id="A0A917AJG7"/>
<keyword evidence="1" id="KW-0732">Signal</keyword>
<feature type="chain" id="PRO_5037596712" description="DUF3888 domain-containing protein" evidence="1">
    <location>
        <begin position="24"/>
        <end position="125"/>
    </location>
</feature>
<dbReference type="EMBL" id="BMFK01000001">
    <property type="protein sequence ID" value="GGE57702.1"/>
    <property type="molecule type" value="Genomic_DNA"/>
</dbReference>
<evidence type="ECO:0000313" key="3">
    <source>
        <dbReference type="Proteomes" id="UP000605259"/>
    </source>
</evidence>
<dbReference type="InterPro" id="IPR024984">
    <property type="entry name" value="DUF3888"/>
</dbReference>
<comment type="caution">
    <text evidence="2">The sequence shown here is derived from an EMBL/GenBank/DDBJ whole genome shotgun (WGS) entry which is preliminary data.</text>
</comment>
<evidence type="ECO:0000313" key="2">
    <source>
        <dbReference type="EMBL" id="GGE57702.1"/>
    </source>
</evidence>
<proteinExistence type="predicted"/>